<dbReference type="EnsemblProtists" id="HpaT807633">
    <property type="protein sequence ID" value="HpaP807633"/>
    <property type="gene ID" value="HpaG807633"/>
</dbReference>
<evidence type="ECO:0000313" key="2">
    <source>
        <dbReference type="Proteomes" id="UP000011713"/>
    </source>
</evidence>
<dbReference type="AlphaFoldDB" id="M4BMJ6"/>
<evidence type="ECO:0000313" key="1">
    <source>
        <dbReference type="EnsemblProtists" id="HpaP807633"/>
    </source>
</evidence>
<reference evidence="1" key="2">
    <citation type="submission" date="2015-06" db="UniProtKB">
        <authorList>
            <consortium name="EnsemblProtists"/>
        </authorList>
    </citation>
    <scope>IDENTIFICATION</scope>
    <source>
        <strain evidence="1">Emoy2</strain>
    </source>
</reference>
<keyword evidence="2" id="KW-1185">Reference proteome</keyword>
<protein>
    <submittedName>
        <fullName evidence="1">Uncharacterized protein</fullName>
    </submittedName>
</protein>
<accession>M4BMJ6</accession>
<dbReference type="VEuPathDB" id="FungiDB:HpaG807633"/>
<dbReference type="Proteomes" id="UP000011713">
    <property type="component" value="Unassembled WGS sequence"/>
</dbReference>
<dbReference type="EMBL" id="JH598420">
    <property type="status" value="NOT_ANNOTATED_CDS"/>
    <property type="molecule type" value="Genomic_DNA"/>
</dbReference>
<proteinExistence type="predicted"/>
<reference evidence="2" key="1">
    <citation type="journal article" date="2010" name="Science">
        <title>Signatures of adaptation to obligate biotrophy in the Hyaloperonospora arabidopsidis genome.</title>
        <authorList>
            <person name="Baxter L."/>
            <person name="Tripathy S."/>
            <person name="Ishaque N."/>
            <person name="Boot N."/>
            <person name="Cabral A."/>
            <person name="Kemen E."/>
            <person name="Thines M."/>
            <person name="Ah-Fong A."/>
            <person name="Anderson R."/>
            <person name="Badejoko W."/>
            <person name="Bittner-Eddy P."/>
            <person name="Boore J.L."/>
            <person name="Chibucos M.C."/>
            <person name="Coates M."/>
            <person name="Dehal P."/>
            <person name="Delehaunty K."/>
            <person name="Dong S."/>
            <person name="Downton P."/>
            <person name="Dumas B."/>
            <person name="Fabro G."/>
            <person name="Fronick C."/>
            <person name="Fuerstenberg S.I."/>
            <person name="Fulton L."/>
            <person name="Gaulin E."/>
            <person name="Govers F."/>
            <person name="Hughes L."/>
            <person name="Humphray S."/>
            <person name="Jiang R.H."/>
            <person name="Judelson H."/>
            <person name="Kamoun S."/>
            <person name="Kyung K."/>
            <person name="Meijer H."/>
            <person name="Minx P."/>
            <person name="Morris P."/>
            <person name="Nelson J."/>
            <person name="Phuntumart V."/>
            <person name="Qutob D."/>
            <person name="Rehmany A."/>
            <person name="Rougon-Cardoso A."/>
            <person name="Ryden P."/>
            <person name="Torto-Alalibo T."/>
            <person name="Studholme D."/>
            <person name="Wang Y."/>
            <person name="Win J."/>
            <person name="Wood J."/>
            <person name="Clifton S.W."/>
            <person name="Rogers J."/>
            <person name="Van den Ackerveken G."/>
            <person name="Jones J.D."/>
            <person name="McDowell J.M."/>
            <person name="Beynon J."/>
            <person name="Tyler B.M."/>
        </authorList>
    </citation>
    <scope>NUCLEOTIDE SEQUENCE [LARGE SCALE GENOMIC DNA]</scope>
    <source>
        <strain evidence="2">Emoy2</strain>
    </source>
</reference>
<dbReference type="InParanoid" id="M4BMJ6"/>
<organism evidence="1 2">
    <name type="scientific">Hyaloperonospora arabidopsidis (strain Emoy2)</name>
    <name type="common">Downy mildew agent</name>
    <name type="synonym">Peronospora arabidopsidis</name>
    <dbReference type="NCBI Taxonomy" id="559515"/>
    <lineage>
        <taxon>Eukaryota</taxon>
        <taxon>Sar</taxon>
        <taxon>Stramenopiles</taxon>
        <taxon>Oomycota</taxon>
        <taxon>Peronosporomycetes</taxon>
        <taxon>Peronosporales</taxon>
        <taxon>Peronosporaceae</taxon>
        <taxon>Hyaloperonospora</taxon>
    </lineage>
</organism>
<sequence length="70" mass="7662">MSVQALNSKQLPHPSASSSSIIHYLFKRERVAKAGNGSRGSQGMEQDFTTYIGEVQGEFAPNLFGVRTVF</sequence>
<dbReference type="HOGENOM" id="CLU_2763291_0_0_1"/>
<name>M4BMJ6_HYAAE</name>